<name>A0A2U8W0J1_9HYPH</name>
<accession>A0A2U8W0J1</accession>
<dbReference type="AlphaFoldDB" id="A0A2U8W0J1"/>
<dbReference type="KEGG" id="mets:DK389_02195"/>
<organism evidence="1 2">
    <name type="scientific">Methylobacterium durans</name>
    <dbReference type="NCBI Taxonomy" id="2202825"/>
    <lineage>
        <taxon>Bacteria</taxon>
        <taxon>Pseudomonadati</taxon>
        <taxon>Pseudomonadota</taxon>
        <taxon>Alphaproteobacteria</taxon>
        <taxon>Hyphomicrobiales</taxon>
        <taxon>Methylobacteriaceae</taxon>
        <taxon>Methylobacterium</taxon>
    </lineage>
</organism>
<keyword evidence="2" id="KW-1185">Reference proteome</keyword>
<dbReference type="EMBL" id="CP029550">
    <property type="protein sequence ID" value="AWN39555.1"/>
    <property type="molecule type" value="Genomic_DNA"/>
</dbReference>
<gene>
    <name evidence="1" type="ORF">DK389_02195</name>
</gene>
<reference evidence="2" key="1">
    <citation type="submission" date="2018-05" db="EMBL/GenBank/DDBJ databases">
        <title>Complete Genome Sequence of Methylobacterium sp. 17SD2-17.</title>
        <authorList>
            <person name="Srinivasan S."/>
        </authorList>
    </citation>
    <scope>NUCLEOTIDE SEQUENCE [LARGE SCALE GENOMIC DNA]</scope>
    <source>
        <strain evidence="2">17SD2-17</strain>
    </source>
</reference>
<proteinExistence type="predicted"/>
<dbReference type="Proteomes" id="UP000245926">
    <property type="component" value="Chromosome"/>
</dbReference>
<sequence>MAERTAHTDAEKLADEVKRAIGGRLPSAEATALGNVLDLYVATIKNLEERLHALEQRAGQG</sequence>
<dbReference type="RefSeq" id="WP_109887233.1">
    <property type="nucleotide sequence ID" value="NZ_CP029550.1"/>
</dbReference>
<protein>
    <submittedName>
        <fullName evidence="1">Uncharacterized protein</fullName>
    </submittedName>
</protein>
<evidence type="ECO:0000313" key="2">
    <source>
        <dbReference type="Proteomes" id="UP000245926"/>
    </source>
</evidence>
<evidence type="ECO:0000313" key="1">
    <source>
        <dbReference type="EMBL" id="AWN39555.1"/>
    </source>
</evidence>